<keyword evidence="9" id="KW-1185">Reference proteome</keyword>
<dbReference type="Proteomes" id="UP001628179">
    <property type="component" value="Unassembled WGS sequence"/>
</dbReference>
<proteinExistence type="inferred from homology"/>
<comment type="similarity">
    <text evidence="5">Belongs to the SAT4 family.</text>
</comment>
<feature type="domain" description="Rhodopsin" evidence="7">
    <location>
        <begin position="35"/>
        <end position="265"/>
    </location>
</feature>
<dbReference type="InterPro" id="IPR052337">
    <property type="entry name" value="SAT4-like"/>
</dbReference>
<gene>
    <name evidence="8" type="ORF">MFIFM68171_01689</name>
</gene>
<feature type="transmembrane region" description="Helical" evidence="6">
    <location>
        <begin position="168"/>
        <end position="190"/>
    </location>
</feature>
<evidence type="ECO:0000256" key="3">
    <source>
        <dbReference type="ARBA" id="ARBA00022989"/>
    </source>
</evidence>
<accession>A0ABQ0G153</accession>
<dbReference type="RefSeq" id="XP_070913212.1">
    <property type="nucleotide sequence ID" value="XM_071057111.1"/>
</dbReference>
<evidence type="ECO:0000259" key="7">
    <source>
        <dbReference type="Pfam" id="PF20684"/>
    </source>
</evidence>
<dbReference type="Pfam" id="PF20684">
    <property type="entry name" value="Fung_rhodopsin"/>
    <property type="match status" value="1"/>
</dbReference>
<feature type="transmembrane region" description="Helical" evidence="6">
    <location>
        <begin position="50"/>
        <end position="70"/>
    </location>
</feature>
<reference evidence="8 9" key="1">
    <citation type="submission" date="2024-09" db="EMBL/GenBank/DDBJ databases">
        <title>Itraconazole resistance in Madurella fahalii resulting from another homologue of gene encoding cytochrome P450 14-alpha sterol demethylase (CYP51).</title>
        <authorList>
            <person name="Yoshioka I."/>
            <person name="Fahal A.H."/>
            <person name="Kaneko S."/>
            <person name="Yaguchi T."/>
        </authorList>
    </citation>
    <scope>NUCLEOTIDE SEQUENCE [LARGE SCALE GENOMIC DNA]</scope>
    <source>
        <strain evidence="8 9">IFM 68171</strain>
    </source>
</reference>
<evidence type="ECO:0000256" key="4">
    <source>
        <dbReference type="ARBA" id="ARBA00023136"/>
    </source>
</evidence>
<evidence type="ECO:0000256" key="5">
    <source>
        <dbReference type="ARBA" id="ARBA00038359"/>
    </source>
</evidence>
<keyword evidence="2 6" id="KW-0812">Transmembrane</keyword>
<comment type="caution">
    <text evidence="8">The sequence shown here is derived from an EMBL/GenBank/DDBJ whole genome shotgun (WGS) entry which is preliminary data.</text>
</comment>
<keyword evidence="4 6" id="KW-0472">Membrane</keyword>
<keyword evidence="3 6" id="KW-1133">Transmembrane helix</keyword>
<name>A0ABQ0G153_9PEZI</name>
<dbReference type="GeneID" id="98172434"/>
<dbReference type="PANTHER" id="PTHR33048">
    <property type="entry name" value="PTH11-LIKE INTEGRAL MEMBRANE PROTEIN (AFU_ORTHOLOGUE AFUA_5G11245)"/>
    <property type="match status" value="1"/>
</dbReference>
<evidence type="ECO:0000313" key="9">
    <source>
        <dbReference type="Proteomes" id="UP001628179"/>
    </source>
</evidence>
<evidence type="ECO:0000256" key="6">
    <source>
        <dbReference type="SAM" id="Phobius"/>
    </source>
</evidence>
<evidence type="ECO:0000313" key="8">
    <source>
        <dbReference type="EMBL" id="GAB1311479.1"/>
    </source>
</evidence>
<comment type="subcellular location">
    <subcellularLocation>
        <location evidence="1">Membrane</location>
        <topology evidence="1">Multi-pass membrane protein</topology>
    </subcellularLocation>
</comment>
<feature type="transmembrane region" description="Helical" evidence="6">
    <location>
        <begin position="122"/>
        <end position="143"/>
    </location>
</feature>
<sequence>MSESEQILTTAVSAQDFLAAVIVLVVVPGLFVIVRVATNSRHAKGLFLDDYFSVVAIAFLAVICALYYKMRTVLTDPTATLTYIGRLTTAVGFMAIFAVYFAKVPILILYIRIFGLHSAVRITSWILLTVPLVMLVGGAIYGATACSPENRVVDMVYLQGCIQPSLRIGVWNGAVSAAVDIILFILPLPIISRLRLPPHKRFGLMMVFLAAFFGIAASCITLYFRGISLAGRGSSGAEVGQMLGQIVECSIAIMVGCVPALRSFWTHHIINLSIYSRIQSAFSATRSKRTQASVGSKARSGASSEHINSPPFDVELNEVKITQTTQVVSTMTTTEAYNRGW</sequence>
<dbReference type="PANTHER" id="PTHR33048:SF47">
    <property type="entry name" value="INTEGRAL MEMBRANE PROTEIN-RELATED"/>
    <property type="match status" value="1"/>
</dbReference>
<dbReference type="EMBL" id="BAAFSV010000001">
    <property type="protein sequence ID" value="GAB1311479.1"/>
    <property type="molecule type" value="Genomic_DNA"/>
</dbReference>
<evidence type="ECO:0000256" key="1">
    <source>
        <dbReference type="ARBA" id="ARBA00004141"/>
    </source>
</evidence>
<feature type="transmembrane region" description="Helical" evidence="6">
    <location>
        <begin position="90"/>
        <end position="110"/>
    </location>
</feature>
<organism evidence="8 9">
    <name type="scientific">Madurella fahalii</name>
    <dbReference type="NCBI Taxonomy" id="1157608"/>
    <lineage>
        <taxon>Eukaryota</taxon>
        <taxon>Fungi</taxon>
        <taxon>Dikarya</taxon>
        <taxon>Ascomycota</taxon>
        <taxon>Pezizomycotina</taxon>
        <taxon>Sordariomycetes</taxon>
        <taxon>Sordariomycetidae</taxon>
        <taxon>Sordariales</taxon>
        <taxon>Sordariales incertae sedis</taxon>
        <taxon>Madurella</taxon>
    </lineage>
</organism>
<dbReference type="InterPro" id="IPR049326">
    <property type="entry name" value="Rhodopsin_dom_fungi"/>
</dbReference>
<feature type="transmembrane region" description="Helical" evidence="6">
    <location>
        <begin position="202"/>
        <end position="224"/>
    </location>
</feature>
<protein>
    <recommendedName>
        <fullName evidence="7">Rhodopsin domain-containing protein</fullName>
    </recommendedName>
</protein>
<evidence type="ECO:0000256" key="2">
    <source>
        <dbReference type="ARBA" id="ARBA00022692"/>
    </source>
</evidence>
<feature type="transmembrane region" description="Helical" evidence="6">
    <location>
        <begin position="17"/>
        <end position="38"/>
    </location>
</feature>